<feature type="transmembrane region" description="Helical" evidence="7">
    <location>
        <begin position="298"/>
        <end position="321"/>
    </location>
</feature>
<dbReference type="UniPathway" id="UPA00219"/>
<feature type="transmembrane region" description="Helical" evidence="7">
    <location>
        <begin position="137"/>
        <end position="155"/>
    </location>
</feature>
<dbReference type="EC" id="2.7.8.13" evidence="7 8"/>
<keyword evidence="7" id="KW-0133">Cell shape</keyword>
<dbReference type="InterPro" id="IPR003524">
    <property type="entry name" value="PNAcMuramoyl-5peptid_Trfase"/>
</dbReference>
<keyword evidence="7 9" id="KW-0479">Metal-binding</keyword>
<feature type="transmembrane region" description="Helical" evidence="7">
    <location>
        <begin position="29"/>
        <end position="50"/>
    </location>
</feature>
<keyword evidence="6 7" id="KW-0472">Membrane</keyword>
<feature type="binding site" evidence="9">
    <location>
        <position position="277"/>
    </location>
    <ligand>
        <name>Mg(2+)</name>
        <dbReference type="ChEBI" id="CHEBI:18420"/>
    </ligand>
</feature>
<dbReference type="InterPro" id="IPR018480">
    <property type="entry name" value="PNAcMuramoyl-5peptid_Trfase_CS"/>
</dbReference>
<protein>
    <recommendedName>
        <fullName evidence="7 8">Phospho-N-acetylmuramoyl-pentapeptide-transferase</fullName>
        <ecNumber evidence="7 8">2.7.8.13</ecNumber>
    </recommendedName>
    <alternativeName>
        <fullName evidence="7">UDP-MurNAc-pentapeptide phosphotransferase</fullName>
    </alternativeName>
</protein>
<evidence type="ECO:0000256" key="7">
    <source>
        <dbReference type="HAMAP-Rule" id="MF_00038"/>
    </source>
</evidence>
<feature type="transmembrane region" description="Helical" evidence="7">
    <location>
        <begin position="71"/>
        <end position="92"/>
    </location>
</feature>
<keyword evidence="7" id="KW-0131">Cell cycle</keyword>
<dbReference type="InterPro" id="IPR000715">
    <property type="entry name" value="Glycosyl_transferase_4"/>
</dbReference>
<comment type="pathway">
    <text evidence="7">Cell wall biogenesis; peptidoglycan biosynthesis.</text>
</comment>
<evidence type="ECO:0000256" key="2">
    <source>
        <dbReference type="ARBA" id="ARBA00005583"/>
    </source>
</evidence>
<feature type="transmembrane region" description="Helical" evidence="7">
    <location>
        <begin position="249"/>
        <end position="266"/>
    </location>
</feature>
<keyword evidence="7" id="KW-0573">Peptidoglycan synthesis</keyword>
<organism evidence="10">
    <name type="scientific">uncultured bacterium A1Q1_fos_1070</name>
    <dbReference type="NCBI Taxonomy" id="1256541"/>
    <lineage>
        <taxon>Bacteria</taxon>
        <taxon>environmental samples</taxon>
    </lineage>
</organism>
<evidence type="ECO:0000256" key="8">
    <source>
        <dbReference type="NCBIfam" id="TIGR00445"/>
    </source>
</evidence>
<keyword evidence="7" id="KW-1003">Cell membrane</keyword>
<sequence>MLYHLLYSLHTIPALRFLNVVRYVSTRSILAILTALLLGLLLGPWLIGRLRKMQIGESIRSDGPEAHKKKAGTPTMGGLLILFCVSVATLCWCDLTNRFVWIALIVTVSFGAVGFLDDYRKLRVSKKGLPGKVKLGLQAIITVAVVAYIFGSNLYDPSLRFRVALPLLDFNKYPLEMFAPVYYVLAVLVILGASHAVNLTDGLDGLAIGPVIVSAGTFLILSYGAGTIIKGFNIAEYLKIPYIPGSGELAVFCGALAGAGVGFLWYNTYPAQVFMGDVGSLSLGGALGTLAVLTKNEFTLVIIGGVFVAETVSVMLQVASFKLTGKRIFRMAPLHHHFELSGWAEPKVIVRFWIISISLAILALATLKVR</sequence>
<evidence type="ECO:0000256" key="9">
    <source>
        <dbReference type="PIRSR" id="PIRSR600715-1"/>
    </source>
</evidence>
<keyword evidence="7" id="KW-0132">Cell division</keyword>
<dbReference type="GO" id="GO:0051301">
    <property type="term" value="P:cell division"/>
    <property type="evidence" value="ECO:0007669"/>
    <property type="project" value="UniProtKB-KW"/>
</dbReference>
<comment type="cofactor">
    <cofactor evidence="7 9">
        <name>Mg(2+)</name>
        <dbReference type="ChEBI" id="CHEBI:18420"/>
    </cofactor>
</comment>
<dbReference type="NCBIfam" id="TIGR00445">
    <property type="entry name" value="mraY"/>
    <property type="match status" value="1"/>
</dbReference>
<keyword evidence="7" id="KW-0961">Cell wall biogenesis/degradation</keyword>
<keyword evidence="3 7" id="KW-0808">Transferase</keyword>
<evidence type="ECO:0000313" key="10">
    <source>
        <dbReference type="EMBL" id="AGC71439.1"/>
    </source>
</evidence>
<dbReference type="PANTHER" id="PTHR22926:SF5">
    <property type="entry name" value="PHOSPHO-N-ACETYLMURAMOYL-PENTAPEPTIDE-TRANSFERASE HOMOLOG"/>
    <property type="match status" value="1"/>
</dbReference>
<name>L7VVC7_9BACT</name>
<comment type="catalytic activity">
    <reaction evidence="7">
        <text>UDP-N-acetyl-alpha-D-muramoyl-L-alanyl-gamma-D-glutamyl-meso-2,6-diaminopimeloyl-D-alanyl-D-alanine + di-trans,octa-cis-undecaprenyl phosphate = di-trans,octa-cis-undecaprenyl diphospho-N-acetyl-alpha-D-muramoyl-L-alanyl-D-glutamyl-meso-2,6-diaminopimeloyl-D-alanyl-D-alanine + UMP</text>
        <dbReference type="Rhea" id="RHEA:28386"/>
        <dbReference type="ChEBI" id="CHEBI:57865"/>
        <dbReference type="ChEBI" id="CHEBI:60392"/>
        <dbReference type="ChEBI" id="CHEBI:61386"/>
        <dbReference type="ChEBI" id="CHEBI:61387"/>
        <dbReference type="EC" id="2.7.8.13"/>
    </reaction>
</comment>
<dbReference type="EMBL" id="JX649872">
    <property type="protein sequence ID" value="AGC71439.1"/>
    <property type="molecule type" value="Genomic_DNA"/>
</dbReference>
<dbReference type="PROSITE" id="PS01347">
    <property type="entry name" value="MRAY_1"/>
    <property type="match status" value="1"/>
</dbReference>
<dbReference type="GO" id="GO:0008963">
    <property type="term" value="F:phospho-N-acetylmuramoyl-pentapeptide-transferase activity"/>
    <property type="evidence" value="ECO:0007669"/>
    <property type="project" value="UniProtKB-UniRule"/>
</dbReference>
<comment type="similarity">
    <text evidence="2 7">Belongs to the glycosyltransferase 4 family. MraY subfamily.</text>
</comment>
<dbReference type="GO" id="GO:0046872">
    <property type="term" value="F:metal ion binding"/>
    <property type="evidence" value="ECO:0007669"/>
    <property type="project" value="UniProtKB-KW"/>
</dbReference>
<evidence type="ECO:0000256" key="4">
    <source>
        <dbReference type="ARBA" id="ARBA00022692"/>
    </source>
</evidence>
<dbReference type="PROSITE" id="PS01348">
    <property type="entry name" value="MRAY_2"/>
    <property type="match status" value="1"/>
</dbReference>
<dbReference type="GO" id="GO:0008360">
    <property type="term" value="P:regulation of cell shape"/>
    <property type="evidence" value="ECO:0007669"/>
    <property type="project" value="UniProtKB-KW"/>
</dbReference>
<gene>
    <name evidence="7" type="primary">mraY</name>
</gene>
<dbReference type="Pfam" id="PF10555">
    <property type="entry name" value="MraY_sig1"/>
    <property type="match status" value="1"/>
</dbReference>
<dbReference type="PANTHER" id="PTHR22926">
    <property type="entry name" value="PHOSPHO-N-ACETYLMURAMOYL-PENTAPEPTIDE-TRANSFERASE"/>
    <property type="match status" value="1"/>
</dbReference>
<dbReference type="AlphaFoldDB" id="L7VVC7"/>
<feature type="binding site" evidence="9">
    <location>
        <position position="198"/>
    </location>
    <ligand>
        <name>Mg(2+)</name>
        <dbReference type="ChEBI" id="CHEBI:18420"/>
    </ligand>
</feature>
<reference evidence="10" key="1">
    <citation type="submission" date="2012-09" db="EMBL/GenBank/DDBJ databases">
        <title>Metagenomic Characterization of a Microbial Community in Wastewater Detects High Levels of Antibiotic Resistance.</title>
        <authorList>
            <person name="Abrams M."/>
            <person name="Caldwell A."/>
            <person name="Vandaei E."/>
            <person name="Lee W."/>
            <person name="Perrott J."/>
            <person name="Khan S.Y."/>
            <person name="Ta J."/>
            <person name="Romero D."/>
            <person name="Nguyen V."/>
            <person name="Pourmand N."/>
            <person name="Ouverney C.C."/>
        </authorList>
    </citation>
    <scope>NUCLEOTIDE SEQUENCE</scope>
</reference>
<keyword evidence="4 7" id="KW-0812">Transmembrane</keyword>
<accession>L7VVC7</accession>
<keyword evidence="7 9" id="KW-0460">Magnesium</keyword>
<dbReference type="GO" id="GO:0009252">
    <property type="term" value="P:peptidoglycan biosynthetic process"/>
    <property type="evidence" value="ECO:0007669"/>
    <property type="project" value="UniProtKB-UniRule"/>
</dbReference>
<keyword evidence="5 7" id="KW-1133">Transmembrane helix</keyword>
<dbReference type="GO" id="GO:0051992">
    <property type="term" value="F:UDP-N-acetylmuramoyl-L-alanyl-D-glutamyl-meso-2,6-diaminopimelyl-D-alanyl-D-alanine:undecaprenyl-phosphate transferase activity"/>
    <property type="evidence" value="ECO:0007669"/>
    <property type="project" value="RHEA"/>
</dbReference>
<feature type="transmembrane region" description="Helical" evidence="7">
    <location>
        <begin position="98"/>
        <end position="116"/>
    </location>
</feature>
<dbReference type="Pfam" id="PF00953">
    <property type="entry name" value="Glycos_transf_4"/>
    <property type="match status" value="1"/>
</dbReference>
<dbReference type="CDD" id="cd06852">
    <property type="entry name" value="GT_MraY"/>
    <property type="match status" value="1"/>
</dbReference>
<evidence type="ECO:0000256" key="5">
    <source>
        <dbReference type="ARBA" id="ARBA00022989"/>
    </source>
</evidence>
<feature type="transmembrane region" description="Helical" evidence="7">
    <location>
        <begin position="206"/>
        <end position="229"/>
    </location>
</feature>
<comment type="function">
    <text evidence="7">Catalyzes the initial step of the lipid cycle reactions in the biosynthesis of the cell wall peptidoglycan: transfers peptidoglycan precursor phospho-MurNAc-pentapeptide from UDP-MurNAc-pentapeptide onto the lipid carrier undecaprenyl phosphate, yielding undecaprenyl-pyrophosphoryl-MurNAc-pentapeptide, known as lipid I.</text>
</comment>
<comment type="subcellular location">
    <subcellularLocation>
        <location evidence="7">Cell membrane</location>
        <topology evidence="7">Multi-pass membrane protein</topology>
    </subcellularLocation>
    <subcellularLocation>
        <location evidence="1">Membrane</location>
        <topology evidence="1">Multi-pass membrane protein</topology>
    </subcellularLocation>
</comment>
<feature type="transmembrane region" description="Helical" evidence="7">
    <location>
        <begin position="348"/>
        <end position="367"/>
    </location>
</feature>
<dbReference type="GO" id="GO:0071555">
    <property type="term" value="P:cell wall organization"/>
    <property type="evidence" value="ECO:0007669"/>
    <property type="project" value="UniProtKB-KW"/>
</dbReference>
<proteinExistence type="inferred from homology"/>
<feature type="transmembrane region" description="Helical" evidence="7">
    <location>
        <begin position="175"/>
        <end position="194"/>
    </location>
</feature>
<evidence type="ECO:0000256" key="3">
    <source>
        <dbReference type="ARBA" id="ARBA00022679"/>
    </source>
</evidence>
<evidence type="ECO:0000256" key="1">
    <source>
        <dbReference type="ARBA" id="ARBA00004141"/>
    </source>
</evidence>
<evidence type="ECO:0000256" key="6">
    <source>
        <dbReference type="ARBA" id="ARBA00023136"/>
    </source>
</evidence>
<dbReference type="HAMAP" id="MF_00038">
    <property type="entry name" value="MraY"/>
    <property type="match status" value="1"/>
</dbReference>
<feature type="transmembrane region" description="Helical" evidence="7">
    <location>
        <begin position="273"/>
        <end position="292"/>
    </location>
</feature>
<dbReference type="GO" id="GO:0005886">
    <property type="term" value="C:plasma membrane"/>
    <property type="evidence" value="ECO:0007669"/>
    <property type="project" value="UniProtKB-SubCell"/>
</dbReference>